<comment type="similarity">
    <text evidence="10">Belongs to the insect chemoreceptor superfamily. Heteromeric odorant receptor channel (TC 1.A.69) family.</text>
</comment>
<evidence type="ECO:0000256" key="10">
    <source>
        <dbReference type="RuleBase" id="RU351113"/>
    </source>
</evidence>
<evidence type="ECO:0000313" key="11">
    <source>
        <dbReference type="EMBL" id="KAJ3663562.1"/>
    </source>
</evidence>
<keyword evidence="6 10" id="KW-1133">Transmembrane helix</keyword>
<feature type="transmembrane region" description="Helical" evidence="10">
    <location>
        <begin position="70"/>
        <end position="90"/>
    </location>
</feature>
<keyword evidence="2" id="KW-1003">Cell membrane</keyword>
<dbReference type="GO" id="GO:0004984">
    <property type="term" value="F:olfactory receptor activity"/>
    <property type="evidence" value="ECO:0007669"/>
    <property type="project" value="InterPro"/>
</dbReference>
<organism evidence="11 12">
    <name type="scientific">Zophobas morio</name>
    <dbReference type="NCBI Taxonomy" id="2755281"/>
    <lineage>
        <taxon>Eukaryota</taxon>
        <taxon>Metazoa</taxon>
        <taxon>Ecdysozoa</taxon>
        <taxon>Arthropoda</taxon>
        <taxon>Hexapoda</taxon>
        <taxon>Insecta</taxon>
        <taxon>Pterygota</taxon>
        <taxon>Neoptera</taxon>
        <taxon>Endopterygota</taxon>
        <taxon>Coleoptera</taxon>
        <taxon>Polyphaga</taxon>
        <taxon>Cucujiformia</taxon>
        <taxon>Tenebrionidae</taxon>
        <taxon>Zophobas</taxon>
    </lineage>
</organism>
<comment type="caution">
    <text evidence="10">Lacks conserved residue(s) required for the propagation of feature annotation.</text>
</comment>
<protein>
    <recommendedName>
        <fullName evidence="10">Odorant receptor</fullName>
    </recommendedName>
</protein>
<accession>A0AA38MPV2</accession>
<dbReference type="GO" id="GO:0005886">
    <property type="term" value="C:plasma membrane"/>
    <property type="evidence" value="ECO:0007669"/>
    <property type="project" value="UniProtKB-SubCell"/>
</dbReference>
<keyword evidence="4 10" id="KW-0812">Transmembrane</keyword>
<dbReference type="PANTHER" id="PTHR21137:SF35">
    <property type="entry name" value="ODORANT RECEPTOR 19A-RELATED"/>
    <property type="match status" value="1"/>
</dbReference>
<gene>
    <name evidence="11" type="ORF">Zmor_007813</name>
</gene>
<evidence type="ECO:0000256" key="9">
    <source>
        <dbReference type="ARBA" id="ARBA00023224"/>
    </source>
</evidence>
<evidence type="ECO:0000256" key="5">
    <source>
        <dbReference type="ARBA" id="ARBA00022725"/>
    </source>
</evidence>
<evidence type="ECO:0000256" key="2">
    <source>
        <dbReference type="ARBA" id="ARBA00022475"/>
    </source>
</evidence>
<dbReference type="AlphaFoldDB" id="A0AA38MPV2"/>
<keyword evidence="12" id="KW-1185">Reference proteome</keyword>
<dbReference type="PANTHER" id="PTHR21137">
    <property type="entry name" value="ODORANT RECEPTOR"/>
    <property type="match status" value="1"/>
</dbReference>
<feature type="transmembrane region" description="Helical" evidence="10">
    <location>
        <begin position="285"/>
        <end position="305"/>
    </location>
</feature>
<keyword evidence="8 10" id="KW-0675">Receptor</keyword>
<dbReference type="InterPro" id="IPR004117">
    <property type="entry name" value="7tm6_olfct_rcpt"/>
</dbReference>
<keyword evidence="3 10" id="KW-0716">Sensory transduction</keyword>
<feature type="transmembrane region" description="Helical" evidence="10">
    <location>
        <begin position="179"/>
        <end position="207"/>
    </location>
</feature>
<comment type="caution">
    <text evidence="11">The sequence shown here is derived from an EMBL/GenBank/DDBJ whole genome shotgun (WGS) entry which is preliminary data.</text>
</comment>
<keyword evidence="9 10" id="KW-0807">Transducer</keyword>
<evidence type="ECO:0000256" key="1">
    <source>
        <dbReference type="ARBA" id="ARBA00004651"/>
    </source>
</evidence>
<evidence type="ECO:0000256" key="4">
    <source>
        <dbReference type="ARBA" id="ARBA00022692"/>
    </source>
</evidence>
<dbReference type="Pfam" id="PF02949">
    <property type="entry name" value="7tm_6"/>
    <property type="match status" value="1"/>
</dbReference>
<evidence type="ECO:0000256" key="3">
    <source>
        <dbReference type="ARBA" id="ARBA00022606"/>
    </source>
</evidence>
<feature type="transmembrane region" description="Helical" evidence="10">
    <location>
        <begin position="33"/>
        <end position="50"/>
    </location>
</feature>
<evidence type="ECO:0000313" key="12">
    <source>
        <dbReference type="Proteomes" id="UP001168821"/>
    </source>
</evidence>
<evidence type="ECO:0000256" key="7">
    <source>
        <dbReference type="ARBA" id="ARBA00023136"/>
    </source>
</evidence>
<feature type="transmembrane region" description="Helical" evidence="10">
    <location>
        <begin position="130"/>
        <end position="150"/>
    </location>
</feature>
<name>A0AA38MPV2_9CUCU</name>
<dbReference type="GO" id="GO:0005549">
    <property type="term" value="F:odorant binding"/>
    <property type="evidence" value="ECO:0007669"/>
    <property type="project" value="InterPro"/>
</dbReference>
<feature type="transmembrane region" description="Helical" evidence="10">
    <location>
        <begin position="252"/>
        <end position="273"/>
    </location>
</feature>
<keyword evidence="5 10" id="KW-0552">Olfaction</keyword>
<reference evidence="11" key="1">
    <citation type="journal article" date="2023" name="G3 (Bethesda)">
        <title>Whole genome assemblies of Zophobas morio and Tenebrio molitor.</title>
        <authorList>
            <person name="Kaur S."/>
            <person name="Stinson S.A."/>
            <person name="diCenzo G.C."/>
        </authorList>
    </citation>
    <scope>NUCLEOTIDE SEQUENCE</scope>
    <source>
        <strain evidence="11">QUZm001</strain>
    </source>
</reference>
<dbReference type="Proteomes" id="UP001168821">
    <property type="component" value="Unassembled WGS sequence"/>
</dbReference>
<dbReference type="GO" id="GO:0007165">
    <property type="term" value="P:signal transduction"/>
    <property type="evidence" value="ECO:0007669"/>
    <property type="project" value="UniProtKB-KW"/>
</dbReference>
<comment type="subcellular location">
    <subcellularLocation>
        <location evidence="1 10">Cell membrane</location>
        <topology evidence="1 10">Multi-pass membrane protein</topology>
    </subcellularLocation>
</comment>
<keyword evidence="7 10" id="KW-0472">Membrane</keyword>
<dbReference type="EMBL" id="JALNTZ010000002">
    <property type="protein sequence ID" value="KAJ3663562.1"/>
    <property type="molecule type" value="Genomic_DNA"/>
</dbReference>
<sequence>MDKKFDWKKPIKANIFKLRILGLWPDGDDTYKVNLYTVWATICLLVFNLGPNIFQTANIYFISDDLEAVISNIFVMLSEFLSIIKAYYVVQNMRILKGLMVTLNCDLFQPRNAKQVKMVQPSIEFWKTNYVLYWSVTLGAVFFLSFYPILDKSGKEHQLPFMAWYPFDTTVSPVFEITYLYQIFGVTCSAATALCVDCLIAALHVYIGAQFDILSDNVEHLHDDSGDFDRKLIECVKHHKEIVRFAENTNTFSNWIILQQFFISAVSIGMTMFQLTMVTPLSSEFFSQISFLSSITTEIFMFCWYGNEVTIKSSKVPYALFQSQWIDAPLVAQKNMQFFVARCQKPVQMSALKLFYLSLDTFVSILRASWSYFALLNQVNQR</sequence>
<evidence type="ECO:0000256" key="8">
    <source>
        <dbReference type="ARBA" id="ARBA00023170"/>
    </source>
</evidence>
<proteinExistence type="inferred from homology"/>
<evidence type="ECO:0000256" key="6">
    <source>
        <dbReference type="ARBA" id="ARBA00022989"/>
    </source>
</evidence>